<sequence length="154" mass="17701">MEKICQFVVEDINQSTKKEKGYDIVIFGAVGDVLGNINETILKLKDTIKPQGYIIIDDAYSVEDVNASYPSKKEWYQIFQQAGVKLVAEVAIDHQELMQINRSNQMHIVRRANELMILYPENKSIFAEYIKSQQSECEELENEIIGVTWLLQAN</sequence>
<organism evidence="1 2">
    <name type="scientific">Desulforamulus ferrireducens</name>
    <dbReference type="NCBI Taxonomy" id="1833852"/>
    <lineage>
        <taxon>Bacteria</taxon>
        <taxon>Bacillati</taxon>
        <taxon>Bacillota</taxon>
        <taxon>Clostridia</taxon>
        <taxon>Eubacteriales</taxon>
        <taxon>Peptococcaceae</taxon>
        <taxon>Desulforamulus</taxon>
    </lineage>
</organism>
<keyword evidence="2" id="KW-1185">Reference proteome</keyword>
<dbReference type="Proteomes" id="UP000189464">
    <property type="component" value="Chromosome"/>
</dbReference>
<dbReference type="RefSeq" id="WP_077712685.1">
    <property type="nucleotide sequence ID" value="NZ_CP019698.1"/>
</dbReference>
<dbReference type="SUPFAM" id="SSF53335">
    <property type="entry name" value="S-adenosyl-L-methionine-dependent methyltransferases"/>
    <property type="match status" value="1"/>
</dbReference>
<evidence type="ECO:0000313" key="2">
    <source>
        <dbReference type="Proteomes" id="UP000189464"/>
    </source>
</evidence>
<dbReference type="EMBL" id="CP019698">
    <property type="protein sequence ID" value="AQS57722.1"/>
    <property type="molecule type" value="Genomic_DNA"/>
</dbReference>
<accession>A0A1S6ISH0</accession>
<gene>
    <name evidence="1" type="ORF">B0537_00405</name>
</gene>
<dbReference type="InterPro" id="IPR029063">
    <property type="entry name" value="SAM-dependent_MTases_sf"/>
</dbReference>
<protein>
    <submittedName>
        <fullName evidence="1">Uncharacterized protein</fullName>
    </submittedName>
</protein>
<dbReference type="STRING" id="1833852.B0537_00405"/>
<dbReference type="AlphaFoldDB" id="A0A1S6ISH0"/>
<name>A0A1S6ISH0_9FIRM</name>
<reference evidence="1 2" key="1">
    <citation type="journal article" date="2016" name="Int. J. Syst. Evol. Microbiol.">
        <title>Desulfotomaculum ferrireducens sp. nov., a moderately thermophilic sulfate-reducing and dissimilatory Fe(III)-reducing bacterium isolated from compost.</title>
        <authorList>
            <person name="Yang G."/>
            <person name="Guo J."/>
            <person name="Zhuang L."/>
            <person name="Yuan Y."/>
            <person name="Zhou S."/>
        </authorList>
    </citation>
    <scope>NUCLEOTIDE SEQUENCE [LARGE SCALE GENOMIC DNA]</scope>
    <source>
        <strain evidence="1 2">GSS09</strain>
    </source>
</reference>
<dbReference type="KEGG" id="dfg:B0537_00405"/>
<evidence type="ECO:0000313" key="1">
    <source>
        <dbReference type="EMBL" id="AQS57722.1"/>
    </source>
</evidence>
<dbReference type="OrthoDB" id="9774345at2"/>
<dbReference type="Gene3D" id="3.40.50.150">
    <property type="entry name" value="Vaccinia Virus protein VP39"/>
    <property type="match status" value="1"/>
</dbReference>
<proteinExistence type="predicted"/>